<accession>A0A4S8SPK4</accession>
<dbReference type="AlphaFoldDB" id="A0A4S8SPK4"/>
<feature type="chain" id="PRO_5020662093" evidence="1">
    <location>
        <begin position="22"/>
        <end position="197"/>
    </location>
</feature>
<dbReference type="Proteomes" id="UP000304951">
    <property type="component" value="Unassembled WGS sequence"/>
</dbReference>
<organism evidence="2 3">
    <name type="scientific">Aureobasidium pullulans</name>
    <name type="common">Black yeast</name>
    <name type="synonym">Pullularia pullulans</name>
    <dbReference type="NCBI Taxonomy" id="5580"/>
    <lineage>
        <taxon>Eukaryota</taxon>
        <taxon>Fungi</taxon>
        <taxon>Dikarya</taxon>
        <taxon>Ascomycota</taxon>
        <taxon>Pezizomycotina</taxon>
        <taxon>Dothideomycetes</taxon>
        <taxon>Dothideomycetidae</taxon>
        <taxon>Dothideales</taxon>
        <taxon>Saccotheciaceae</taxon>
        <taxon>Aureobasidium</taxon>
    </lineage>
</organism>
<dbReference type="EMBL" id="QZAF01000120">
    <property type="protein sequence ID" value="THV72625.1"/>
    <property type="molecule type" value="Genomic_DNA"/>
</dbReference>
<keyword evidence="1" id="KW-0732">Signal</keyword>
<feature type="signal peptide" evidence="1">
    <location>
        <begin position="1"/>
        <end position="21"/>
    </location>
</feature>
<evidence type="ECO:0000313" key="3">
    <source>
        <dbReference type="Proteomes" id="UP000304951"/>
    </source>
</evidence>
<comment type="caution">
    <text evidence="2">The sequence shown here is derived from an EMBL/GenBank/DDBJ whole genome shotgun (WGS) entry which is preliminary data.</text>
</comment>
<name>A0A4S8SPK4_AURPU</name>
<evidence type="ECO:0000256" key="1">
    <source>
        <dbReference type="SAM" id="SignalP"/>
    </source>
</evidence>
<reference evidence="2 3" key="1">
    <citation type="submission" date="2018-10" db="EMBL/GenBank/DDBJ databases">
        <title>Fifty Aureobasidium pullulans genomes reveal a recombining polyextremotolerant generalist.</title>
        <authorList>
            <person name="Gostincar C."/>
            <person name="Turk M."/>
            <person name="Zajc J."/>
            <person name="Gunde-Cimerman N."/>
        </authorList>
    </citation>
    <scope>NUCLEOTIDE SEQUENCE [LARGE SCALE GENOMIC DNA]</scope>
    <source>
        <strain evidence="2 3">EXF-11900</strain>
    </source>
</reference>
<evidence type="ECO:0000313" key="2">
    <source>
        <dbReference type="EMBL" id="THV72625.1"/>
    </source>
</evidence>
<protein>
    <submittedName>
        <fullName evidence="2">Uncharacterized protein</fullName>
    </submittedName>
</protein>
<proteinExistence type="predicted"/>
<gene>
    <name evidence="2" type="ORF">D6D28_03839</name>
</gene>
<sequence length="197" mass="21418">MQLFLVNFILIISTLSCFVRADAITDAIHIKGLASSTADTIFASLNGTAYLVSIAGLDQRTSIDDPQNTSDLVSQVTAAIQGADSLMMSNISSPGVANITFNEAYFNYVDSVLYLADTVQRRGRLFHSELNQPVYQALQSLSSAVSMYGHDLASQNIIQRNSTIRTLTTGSAIVRAQSAWANNQNYPGKREALEWTS</sequence>